<protein>
    <submittedName>
        <fullName evidence="2">Uncharacterized protein</fullName>
    </submittedName>
</protein>
<gene>
    <name evidence="2" type="ORF">J2S73_004266</name>
</gene>
<feature type="compositionally biased region" description="Acidic residues" evidence="1">
    <location>
        <begin position="177"/>
        <end position="190"/>
    </location>
</feature>
<dbReference type="SUPFAM" id="SSF50249">
    <property type="entry name" value="Nucleic acid-binding proteins"/>
    <property type="match status" value="1"/>
</dbReference>
<comment type="caution">
    <text evidence="2">The sequence shown here is derived from an EMBL/GenBank/DDBJ whole genome shotgun (WGS) entry which is preliminary data.</text>
</comment>
<name>A0AAE3VSU0_9HYPH</name>
<reference evidence="2" key="1">
    <citation type="submission" date="2023-07" db="EMBL/GenBank/DDBJ databases">
        <title>Genomic Encyclopedia of Type Strains, Phase IV (KMG-IV): sequencing the most valuable type-strain genomes for metagenomic binning, comparative biology and taxonomic classification.</title>
        <authorList>
            <person name="Goeker M."/>
        </authorList>
    </citation>
    <scope>NUCLEOTIDE SEQUENCE</scope>
    <source>
        <strain evidence="2">DSM 21202</strain>
    </source>
</reference>
<dbReference type="Proteomes" id="UP001229244">
    <property type="component" value="Unassembled WGS sequence"/>
</dbReference>
<dbReference type="EMBL" id="JAUSUL010000008">
    <property type="protein sequence ID" value="MDQ0317779.1"/>
    <property type="molecule type" value="Genomic_DNA"/>
</dbReference>
<feature type="region of interest" description="Disordered" evidence="1">
    <location>
        <begin position="168"/>
        <end position="282"/>
    </location>
</feature>
<dbReference type="AlphaFoldDB" id="A0AAE3VSU0"/>
<accession>A0AAE3VSU0</accession>
<dbReference type="Pfam" id="PF10991">
    <property type="entry name" value="Enc34_ssDNA-bd"/>
    <property type="match status" value="1"/>
</dbReference>
<evidence type="ECO:0000313" key="2">
    <source>
        <dbReference type="EMBL" id="MDQ0317779.1"/>
    </source>
</evidence>
<organism evidence="2 3">
    <name type="scientific">Amorphus orientalis</name>
    <dbReference type="NCBI Taxonomy" id="649198"/>
    <lineage>
        <taxon>Bacteria</taxon>
        <taxon>Pseudomonadati</taxon>
        <taxon>Pseudomonadota</taxon>
        <taxon>Alphaproteobacteria</taxon>
        <taxon>Hyphomicrobiales</taxon>
        <taxon>Amorphaceae</taxon>
        <taxon>Amorphus</taxon>
    </lineage>
</organism>
<evidence type="ECO:0000256" key="1">
    <source>
        <dbReference type="SAM" id="MobiDB-lite"/>
    </source>
</evidence>
<dbReference type="InterPro" id="IPR022595">
    <property type="entry name" value="Enc34_ssDNA-bd"/>
</dbReference>
<sequence length="282" mass="32798">MEMHDMSDRKKNDPCRVQLKDVRLSFAHLFRAQAFGDGEGEPKFNANFLIDPETKSGQRNLDLVEAAMDEAKAIKWPKGPPKLKEDKLCLRDGSDTEYDGYEGMMFVSANNAKKPLTLDRDKVEVVEADNVLYSGCYVDAIIRVWGQDNKWGKRVNASLEAVRFRRDGDAFGAAPPDPDEFDDIDDDEDDGKSTRRRSRADDDEEDEKPRRRRRSKDDDDDEKPRSRSRRRSRDDDEDDDEDEKPRSRRRSRDDDDDDDDVDRPSRNSRSRRRSRDDDDDDI</sequence>
<evidence type="ECO:0000313" key="3">
    <source>
        <dbReference type="Proteomes" id="UP001229244"/>
    </source>
</evidence>
<dbReference type="InterPro" id="IPR012340">
    <property type="entry name" value="NA-bd_OB-fold"/>
</dbReference>
<dbReference type="Gene3D" id="2.40.50.140">
    <property type="entry name" value="Nucleic acid-binding proteins"/>
    <property type="match status" value="1"/>
</dbReference>
<proteinExistence type="predicted"/>
<keyword evidence="3" id="KW-1185">Reference proteome</keyword>